<sequence>MKALHHIFWLGTKELRTVLMDPVMAGLILFVFTFMVYMDATSLPENVNNASIAIADEDNSQLSRQIANAFYPPYFQTPIPIDADEIGPGLDQARFLFALVIPPDFEAQLRKGSQPEIQLHIDATAVMQAGLGDGYIQAIIQTEVSRYLAGRDPSAGAPVDLVLRRAYNPNGSQVWFNALNGILNYLTMVAIMLTGAALIREREHGTIEHLLVMPLTAFQIALAKIWANGLIIISVFALSMLVVFEGLLQVPMVGTHALLFAGTAVYLFAAAAIGIFLGTIARTMAQFALLIMMTIMPMMMLSGGMTPIESQPDIVQPFTWLLPSRHYMAFAEAVVFRGADLSIVWPELVTMACLGAVFLSGSLMAFRRALGTSV</sequence>
<evidence type="ECO:0000256" key="3">
    <source>
        <dbReference type="ARBA" id="ARBA00022448"/>
    </source>
</evidence>
<evidence type="ECO:0000256" key="8">
    <source>
        <dbReference type="SAM" id="Phobius"/>
    </source>
</evidence>
<dbReference type="PROSITE" id="PS51012">
    <property type="entry name" value="ABC_TM2"/>
    <property type="match status" value="1"/>
</dbReference>
<organism evidence="10 11">
    <name type="scientific">Phaeobacter gallaeciensis</name>
    <dbReference type="NCBI Taxonomy" id="60890"/>
    <lineage>
        <taxon>Bacteria</taxon>
        <taxon>Pseudomonadati</taxon>
        <taxon>Pseudomonadota</taxon>
        <taxon>Alphaproteobacteria</taxon>
        <taxon>Rhodobacterales</taxon>
        <taxon>Roseobacteraceae</taxon>
        <taxon>Phaeobacter</taxon>
    </lineage>
</organism>
<dbReference type="PANTHER" id="PTHR30294">
    <property type="entry name" value="MEMBRANE COMPONENT OF ABC TRANSPORTER YHHJ-RELATED"/>
    <property type="match status" value="1"/>
</dbReference>
<dbReference type="Pfam" id="PF12698">
    <property type="entry name" value="ABC2_membrane_3"/>
    <property type="match status" value="1"/>
</dbReference>
<protein>
    <submittedName>
        <fullName evidence="10">Inner membrane transport permease yhhJ</fullName>
    </submittedName>
</protein>
<dbReference type="Proteomes" id="UP000092565">
    <property type="component" value="Chromosome"/>
</dbReference>
<evidence type="ECO:0000256" key="1">
    <source>
        <dbReference type="ARBA" id="ARBA00004651"/>
    </source>
</evidence>
<dbReference type="EMBL" id="CP015124">
    <property type="protein sequence ID" value="ANP38232.1"/>
    <property type="molecule type" value="Genomic_DNA"/>
</dbReference>
<evidence type="ECO:0000256" key="2">
    <source>
        <dbReference type="ARBA" id="ARBA00007783"/>
    </source>
</evidence>
<comment type="subcellular location">
    <subcellularLocation>
        <location evidence="1">Cell membrane</location>
        <topology evidence="1">Multi-pass membrane protein</topology>
    </subcellularLocation>
</comment>
<evidence type="ECO:0000256" key="7">
    <source>
        <dbReference type="ARBA" id="ARBA00023136"/>
    </source>
</evidence>
<keyword evidence="11" id="KW-1185">Reference proteome</keyword>
<feature type="transmembrane region" description="Helical" evidence="8">
    <location>
        <begin position="343"/>
        <end position="366"/>
    </location>
</feature>
<name>A0A1B0ZVQ3_9RHOB</name>
<feature type="transmembrane region" description="Helical" evidence="8">
    <location>
        <begin position="220"/>
        <end position="244"/>
    </location>
</feature>
<dbReference type="OrthoDB" id="9784671at2"/>
<evidence type="ECO:0000259" key="9">
    <source>
        <dbReference type="PROSITE" id="PS51012"/>
    </source>
</evidence>
<gene>
    <name evidence="10" type="ORF">JL2886_03353</name>
</gene>
<keyword evidence="7 8" id="KW-0472">Membrane</keyword>
<keyword evidence="3" id="KW-0813">Transport</keyword>
<dbReference type="InterPro" id="IPR051449">
    <property type="entry name" value="ABC-2_transporter_component"/>
</dbReference>
<evidence type="ECO:0000313" key="10">
    <source>
        <dbReference type="EMBL" id="ANP38232.1"/>
    </source>
</evidence>
<keyword evidence="5 8" id="KW-0812">Transmembrane</keyword>
<proteinExistence type="inferred from homology"/>
<keyword evidence="4" id="KW-1003">Cell membrane</keyword>
<feature type="transmembrane region" description="Helical" evidence="8">
    <location>
        <begin position="287"/>
        <end position="308"/>
    </location>
</feature>
<dbReference type="PATRIC" id="fig|60890.4.peg.3267"/>
<dbReference type="RefSeq" id="WP_065272922.1">
    <property type="nucleotide sequence ID" value="NZ_CP015124.1"/>
</dbReference>
<dbReference type="InterPro" id="IPR013525">
    <property type="entry name" value="ABC2_TM"/>
</dbReference>
<evidence type="ECO:0000256" key="5">
    <source>
        <dbReference type="ARBA" id="ARBA00022692"/>
    </source>
</evidence>
<keyword evidence="6 8" id="KW-1133">Transmembrane helix</keyword>
<dbReference type="GO" id="GO:0005886">
    <property type="term" value="C:plasma membrane"/>
    <property type="evidence" value="ECO:0007669"/>
    <property type="project" value="UniProtKB-SubCell"/>
</dbReference>
<dbReference type="PANTHER" id="PTHR30294:SF47">
    <property type="entry name" value="INNER MEMBRANE TRANSPORT PERMEASE YHHJ"/>
    <property type="match status" value="1"/>
</dbReference>
<evidence type="ECO:0000313" key="11">
    <source>
        <dbReference type="Proteomes" id="UP000092565"/>
    </source>
</evidence>
<evidence type="ECO:0000256" key="4">
    <source>
        <dbReference type="ARBA" id="ARBA00022475"/>
    </source>
</evidence>
<dbReference type="InterPro" id="IPR047817">
    <property type="entry name" value="ABC2_TM_bact-type"/>
</dbReference>
<feature type="domain" description="ABC transmembrane type-2" evidence="9">
    <location>
        <begin position="129"/>
        <end position="369"/>
    </location>
</feature>
<feature type="transmembrane region" description="Helical" evidence="8">
    <location>
        <begin position="18"/>
        <end position="38"/>
    </location>
</feature>
<dbReference type="Gene3D" id="3.40.1710.10">
    <property type="entry name" value="abc type-2 transporter like domain"/>
    <property type="match status" value="1"/>
</dbReference>
<dbReference type="GO" id="GO:0140359">
    <property type="term" value="F:ABC-type transporter activity"/>
    <property type="evidence" value="ECO:0007669"/>
    <property type="project" value="InterPro"/>
</dbReference>
<reference evidence="10 11" key="1">
    <citation type="submission" date="2016-04" db="EMBL/GenBank/DDBJ databases">
        <authorList>
            <person name="Evans L.H."/>
            <person name="Alamgir A."/>
            <person name="Owens N."/>
            <person name="Weber N.D."/>
            <person name="Virtaneva K."/>
            <person name="Barbian K."/>
            <person name="Babar A."/>
            <person name="Rosenke K."/>
        </authorList>
    </citation>
    <scope>NUCLEOTIDE SEQUENCE [LARGE SCALE GENOMIC DNA]</scope>
    <source>
        <strain evidence="10 11">JL2886</strain>
    </source>
</reference>
<evidence type="ECO:0000256" key="6">
    <source>
        <dbReference type="ARBA" id="ARBA00022989"/>
    </source>
</evidence>
<dbReference type="AlphaFoldDB" id="A0A1B0ZVQ3"/>
<accession>A0A1B0ZVQ3</accession>
<feature type="transmembrane region" description="Helical" evidence="8">
    <location>
        <begin position="256"/>
        <end position="280"/>
    </location>
</feature>
<comment type="similarity">
    <text evidence="2">Belongs to the ABC-2 integral membrane protein family.</text>
</comment>